<dbReference type="SUPFAM" id="SSF57667">
    <property type="entry name" value="beta-beta-alpha zinc fingers"/>
    <property type="match status" value="1"/>
</dbReference>
<dbReference type="Proteomes" id="UP001328107">
    <property type="component" value="Unassembled WGS sequence"/>
</dbReference>
<evidence type="ECO:0000256" key="2">
    <source>
        <dbReference type="ARBA" id="ARBA00022771"/>
    </source>
</evidence>
<dbReference type="PROSITE" id="PS50157">
    <property type="entry name" value="ZINC_FINGER_C2H2_2"/>
    <property type="match status" value="1"/>
</dbReference>
<sequence length="83" mass="9826">RQLTSHSRIHIDENQLARMFKFHCGTCKKRFRTSTILKVHMRTHSSTEKDNDTSSIKKFTMKGYFECSRRAAKEKEISEDDDD</sequence>
<dbReference type="PROSITE" id="PS00028">
    <property type="entry name" value="ZINC_FINGER_C2H2_1"/>
    <property type="match status" value="1"/>
</dbReference>
<feature type="non-terminal residue" evidence="6">
    <location>
        <position position="1"/>
    </location>
</feature>
<dbReference type="FunFam" id="3.30.160.60:FF:000446">
    <property type="entry name" value="Zinc finger protein"/>
    <property type="match status" value="1"/>
</dbReference>
<organism evidence="6 7">
    <name type="scientific">Pristionchus mayeri</name>
    <dbReference type="NCBI Taxonomy" id="1317129"/>
    <lineage>
        <taxon>Eukaryota</taxon>
        <taxon>Metazoa</taxon>
        <taxon>Ecdysozoa</taxon>
        <taxon>Nematoda</taxon>
        <taxon>Chromadorea</taxon>
        <taxon>Rhabditida</taxon>
        <taxon>Rhabditina</taxon>
        <taxon>Diplogasteromorpha</taxon>
        <taxon>Diplogasteroidea</taxon>
        <taxon>Neodiplogasteridae</taxon>
        <taxon>Pristionchus</taxon>
    </lineage>
</organism>
<dbReference type="Gene3D" id="3.30.160.60">
    <property type="entry name" value="Classic Zinc Finger"/>
    <property type="match status" value="1"/>
</dbReference>
<keyword evidence="1" id="KW-0479">Metal-binding</keyword>
<comment type="caution">
    <text evidence="6">The sequence shown here is derived from an EMBL/GenBank/DDBJ whole genome shotgun (WGS) entry which is preliminary data.</text>
</comment>
<evidence type="ECO:0000256" key="1">
    <source>
        <dbReference type="ARBA" id="ARBA00022723"/>
    </source>
</evidence>
<dbReference type="GO" id="GO:0005634">
    <property type="term" value="C:nucleus"/>
    <property type="evidence" value="ECO:0007669"/>
    <property type="project" value="UniProtKB-ARBA"/>
</dbReference>
<evidence type="ECO:0000256" key="4">
    <source>
        <dbReference type="PROSITE-ProRule" id="PRU00042"/>
    </source>
</evidence>
<keyword evidence="2 4" id="KW-0863">Zinc-finger</keyword>
<dbReference type="InterPro" id="IPR013087">
    <property type="entry name" value="Znf_C2H2_type"/>
</dbReference>
<evidence type="ECO:0000256" key="3">
    <source>
        <dbReference type="ARBA" id="ARBA00022833"/>
    </source>
</evidence>
<keyword evidence="3" id="KW-0862">Zinc</keyword>
<gene>
    <name evidence="6" type="ORF">PMAYCL1PPCAC_08098</name>
</gene>
<evidence type="ECO:0000313" key="6">
    <source>
        <dbReference type="EMBL" id="GMR37903.1"/>
    </source>
</evidence>
<dbReference type="EMBL" id="BTRK01000002">
    <property type="protein sequence ID" value="GMR37903.1"/>
    <property type="molecule type" value="Genomic_DNA"/>
</dbReference>
<feature type="non-terminal residue" evidence="6">
    <location>
        <position position="83"/>
    </location>
</feature>
<dbReference type="AlphaFoldDB" id="A0AAN4ZG47"/>
<feature type="domain" description="C2H2-type" evidence="5">
    <location>
        <begin position="22"/>
        <end position="49"/>
    </location>
</feature>
<evidence type="ECO:0000313" key="7">
    <source>
        <dbReference type="Proteomes" id="UP001328107"/>
    </source>
</evidence>
<proteinExistence type="predicted"/>
<name>A0AAN4ZG47_9BILA</name>
<accession>A0AAN4ZG47</accession>
<evidence type="ECO:0000259" key="5">
    <source>
        <dbReference type="PROSITE" id="PS50157"/>
    </source>
</evidence>
<reference evidence="7" key="1">
    <citation type="submission" date="2022-10" db="EMBL/GenBank/DDBJ databases">
        <title>Genome assembly of Pristionchus species.</title>
        <authorList>
            <person name="Yoshida K."/>
            <person name="Sommer R.J."/>
        </authorList>
    </citation>
    <scope>NUCLEOTIDE SEQUENCE [LARGE SCALE GENOMIC DNA]</scope>
    <source>
        <strain evidence="7">RS5460</strain>
    </source>
</reference>
<dbReference type="GO" id="GO:0000122">
    <property type="term" value="P:negative regulation of transcription by RNA polymerase II"/>
    <property type="evidence" value="ECO:0007669"/>
    <property type="project" value="UniProtKB-ARBA"/>
</dbReference>
<keyword evidence="7" id="KW-1185">Reference proteome</keyword>
<dbReference type="InterPro" id="IPR036236">
    <property type="entry name" value="Znf_C2H2_sf"/>
</dbReference>
<protein>
    <recommendedName>
        <fullName evidence="5">C2H2-type domain-containing protein</fullName>
    </recommendedName>
</protein>
<dbReference type="GO" id="GO:0008270">
    <property type="term" value="F:zinc ion binding"/>
    <property type="evidence" value="ECO:0007669"/>
    <property type="project" value="UniProtKB-KW"/>
</dbReference>